<gene>
    <name evidence="2" type="ORF">C6H66_19385</name>
</gene>
<comment type="caution">
    <text evidence="2">The sequence shown here is derived from an EMBL/GenBank/DDBJ whole genome shotgun (WGS) entry which is preliminary data.</text>
</comment>
<dbReference type="AlphaFoldDB" id="A0A2S8PWP1"/>
<sequence>MRILIKFYLPAICFGAFRLIIILSLFLALSIDQKRFLGYRDNAGNDVVSNNQYIHEMVAIFYNHSLFV</sequence>
<evidence type="ECO:0000313" key="2">
    <source>
        <dbReference type="EMBL" id="PQQ23417.1"/>
    </source>
</evidence>
<organism evidence="2 3">
    <name type="scientific">Photorhabdus hindustanensis</name>
    <dbReference type="NCBI Taxonomy" id="2918802"/>
    <lineage>
        <taxon>Bacteria</taxon>
        <taxon>Pseudomonadati</taxon>
        <taxon>Pseudomonadota</taxon>
        <taxon>Gammaproteobacteria</taxon>
        <taxon>Enterobacterales</taxon>
        <taxon>Morganellaceae</taxon>
        <taxon>Photorhabdus</taxon>
    </lineage>
</organism>
<keyword evidence="1" id="KW-1133">Transmembrane helix</keyword>
<evidence type="ECO:0000256" key="1">
    <source>
        <dbReference type="SAM" id="Phobius"/>
    </source>
</evidence>
<name>A0A2S8PWP1_9GAMM</name>
<keyword evidence="1" id="KW-0472">Membrane</keyword>
<keyword evidence="1" id="KW-0812">Transmembrane</keyword>
<dbReference type="Proteomes" id="UP000239550">
    <property type="component" value="Unassembled WGS sequence"/>
</dbReference>
<proteinExistence type="predicted"/>
<protein>
    <submittedName>
        <fullName evidence="2">Uncharacterized protein</fullName>
    </submittedName>
</protein>
<dbReference type="EMBL" id="PUWT01000057">
    <property type="protein sequence ID" value="PQQ23417.1"/>
    <property type="molecule type" value="Genomic_DNA"/>
</dbReference>
<feature type="transmembrane region" description="Helical" evidence="1">
    <location>
        <begin position="7"/>
        <end position="31"/>
    </location>
</feature>
<reference evidence="2 3" key="1">
    <citation type="submission" date="2018-02" db="EMBL/GenBank/DDBJ databases">
        <title>Five New Genomes of Indian Photorhabdus Isolates TSA.</title>
        <authorList>
            <person name="Dubay B."/>
            <person name="Somvanshi V.S."/>
        </authorList>
    </citation>
    <scope>NUCLEOTIDE SEQUENCE [LARGE SCALE GENOMIC DNA]</scope>
    <source>
        <strain evidence="2 3">H1</strain>
    </source>
</reference>
<evidence type="ECO:0000313" key="3">
    <source>
        <dbReference type="Proteomes" id="UP000239550"/>
    </source>
</evidence>
<accession>A0A2S8PWP1</accession>
<keyword evidence="3" id="KW-1185">Reference proteome</keyword>